<dbReference type="RefSeq" id="WP_149172162.1">
    <property type="nucleotide sequence ID" value="NZ_VTOY01000014.1"/>
</dbReference>
<keyword evidence="3" id="KW-1185">Reference proteome</keyword>
<proteinExistence type="predicted"/>
<feature type="region of interest" description="Disordered" evidence="1">
    <location>
        <begin position="30"/>
        <end position="79"/>
    </location>
</feature>
<gene>
    <name evidence="2" type="ORF">FZ040_11750</name>
</gene>
<dbReference type="AlphaFoldDB" id="A0A5D6VXU8"/>
<reference evidence="2 3" key="1">
    <citation type="submission" date="2019-08" db="EMBL/GenBank/DDBJ databases">
        <title>Selenomonas sp. mPRGC5 and Selenomonas sp. mPRGC8 isolated from ruminal fluid of dairy goat (Capra hircus).</title>
        <authorList>
            <person name="Poothong S."/>
            <person name="Nuengjamnong C."/>
            <person name="Tanasupawat S."/>
        </authorList>
    </citation>
    <scope>NUCLEOTIDE SEQUENCE [LARGE SCALE GENOMIC DNA]</scope>
    <source>
        <strain evidence="3">mPRGC5</strain>
    </source>
</reference>
<evidence type="ECO:0000256" key="1">
    <source>
        <dbReference type="SAM" id="MobiDB-lite"/>
    </source>
</evidence>
<evidence type="ECO:0000313" key="2">
    <source>
        <dbReference type="EMBL" id="TYZ20486.1"/>
    </source>
</evidence>
<organism evidence="2 3">
    <name type="scientific">Selenomonas ruminis</name>
    <dbReference type="NCBI Taxonomy" id="2593411"/>
    <lineage>
        <taxon>Bacteria</taxon>
        <taxon>Bacillati</taxon>
        <taxon>Bacillota</taxon>
        <taxon>Negativicutes</taxon>
        <taxon>Selenomonadales</taxon>
        <taxon>Selenomonadaceae</taxon>
        <taxon>Selenomonas</taxon>
    </lineage>
</organism>
<accession>A0A5D6VXU8</accession>
<evidence type="ECO:0000313" key="3">
    <source>
        <dbReference type="Proteomes" id="UP000323646"/>
    </source>
</evidence>
<dbReference type="Proteomes" id="UP000323646">
    <property type="component" value="Unassembled WGS sequence"/>
</dbReference>
<comment type="caution">
    <text evidence="2">The sequence shown here is derived from an EMBL/GenBank/DDBJ whole genome shotgun (WGS) entry which is preliminary data.</text>
</comment>
<name>A0A5D6VXU8_9FIRM</name>
<sequence>MAAKIRQARSKGYLKEWMKTLNMQELLVRHPDSPRGSSAAVKSKKQPSCPLKMVKGKHASKTSSTTERKTSKPQFTLIQ</sequence>
<protein>
    <submittedName>
        <fullName evidence="2">Uncharacterized protein</fullName>
    </submittedName>
</protein>
<dbReference type="EMBL" id="VTOY01000014">
    <property type="protein sequence ID" value="TYZ20486.1"/>
    <property type="molecule type" value="Genomic_DNA"/>
</dbReference>